<dbReference type="Pfam" id="PF00013">
    <property type="entry name" value="KH_1"/>
    <property type="match status" value="1"/>
</dbReference>
<dbReference type="Gene3D" id="3.30.310.210">
    <property type="match status" value="1"/>
</dbReference>
<evidence type="ECO:0000313" key="2">
    <source>
        <dbReference type="EMBL" id="KAL1403721.1"/>
    </source>
</evidence>
<dbReference type="Proteomes" id="UP001562425">
    <property type="component" value="Unassembled WGS sequence"/>
</dbReference>
<dbReference type="SUPFAM" id="SSF54791">
    <property type="entry name" value="Eukaryotic type KH-domain (KH-domain type I)"/>
    <property type="match status" value="1"/>
</dbReference>
<evidence type="ECO:0000259" key="1">
    <source>
        <dbReference type="Pfam" id="PF00013"/>
    </source>
</evidence>
<dbReference type="AlphaFoldDB" id="A0ABD1DVF1"/>
<dbReference type="InterPro" id="IPR036612">
    <property type="entry name" value="KH_dom_type_1_sf"/>
</dbReference>
<sequence>FSGASVKIVEADKPLEQQTERKVTIVGTPEAQWKAQYLMREDGFVSGTDDVRFTVEILVPSAQRSDASSARVARTCASCSGSPEA</sequence>
<feature type="non-terminal residue" evidence="2">
    <location>
        <position position="1"/>
    </location>
</feature>
<proteinExistence type="predicted"/>
<dbReference type="EMBL" id="JBEHCU010001208">
    <property type="protein sequence ID" value="KAL1403721.1"/>
    <property type="molecule type" value="Genomic_DNA"/>
</dbReference>
<dbReference type="InterPro" id="IPR004088">
    <property type="entry name" value="KH_dom_type_1"/>
</dbReference>
<gene>
    <name evidence="2" type="ORF">pipiens_005579</name>
</gene>
<protein>
    <recommendedName>
        <fullName evidence="1">K Homology domain-containing protein</fullName>
    </recommendedName>
</protein>
<name>A0ABD1DVF1_CULPP</name>
<comment type="caution">
    <text evidence="2">The sequence shown here is derived from an EMBL/GenBank/DDBJ whole genome shotgun (WGS) entry which is preliminary data.</text>
</comment>
<accession>A0ABD1DVF1</accession>
<organism evidence="2 3">
    <name type="scientific">Culex pipiens pipiens</name>
    <name type="common">Northern house mosquito</name>
    <dbReference type="NCBI Taxonomy" id="38569"/>
    <lineage>
        <taxon>Eukaryota</taxon>
        <taxon>Metazoa</taxon>
        <taxon>Ecdysozoa</taxon>
        <taxon>Arthropoda</taxon>
        <taxon>Hexapoda</taxon>
        <taxon>Insecta</taxon>
        <taxon>Pterygota</taxon>
        <taxon>Neoptera</taxon>
        <taxon>Endopterygota</taxon>
        <taxon>Diptera</taxon>
        <taxon>Nematocera</taxon>
        <taxon>Culicoidea</taxon>
        <taxon>Culicidae</taxon>
        <taxon>Culicinae</taxon>
        <taxon>Culicini</taxon>
        <taxon>Culex</taxon>
        <taxon>Culex</taxon>
    </lineage>
</organism>
<feature type="domain" description="K Homology" evidence="1">
    <location>
        <begin position="2"/>
        <end position="40"/>
    </location>
</feature>
<keyword evidence="3" id="KW-1185">Reference proteome</keyword>
<reference evidence="2 3" key="1">
    <citation type="submission" date="2024-05" db="EMBL/GenBank/DDBJ databases">
        <title>Culex pipiens pipiens assembly and annotation.</title>
        <authorList>
            <person name="Alout H."/>
            <person name="Durand T."/>
        </authorList>
    </citation>
    <scope>NUCLEOTIDE SEQUENCE [LARGE SCALE GENOMIC DNA]</scope>
    <source>
        <strain evidence="2">HA-2024</strain>
        <tissue evidence="2">Whole body</tissue>
    </source>
</reference>
<dbReference type="GO" id="GO:0010468">
    <property type="term" value="P:regulation of gene expression"/>
    <property type="evidence" value="ECO:0007669"/>
    <property type="project" value="UniProtKB-ARBA"/>
</dbReference>
<evidence type="ECO:0000313" key="3">
    <source>
        <dbReference type="Proteomes" id="UP001562425"/>
    </source>
</evidence>